<dbReference type="Gene3D" id="3.40.50.12500">
    <property type="match status" value="1"/>
</dbReference>
<accession>A0A133U660</accession>
<gene>
    <name evidence="1" type="ORF">AKJ62_02660</name>
</gene>
<evidence type="ECO:0000313" key="2">
    <source>
        <dbReference type="Proteomes" id="UP000070589"/>
    </source>
</evidence>
<evidence type="ECO:0008006" key="3">
    <source>
        <dbReference type="Google" id="ProtNLM"/>
    </source>
</evidence>
<organism evidence="1 2">
    <name type="scientific">candidate division MSBL1 archaeon SCGC-AAA259D14</name>
    <dbReference type="NCBI Taxonomy" id="1698261"/>
    <lineage>
        <taxon>Archaea</taxon>
        <taxon>Methanobacteriati</taxon>
        <taxon>Methanobacteriota</taxon>
        <taxon>candidate division MSBL1</taxon>
    </lineage>
</organism>
<dbReference type="InterPro" id="IPR026286">
    <property type="entry name" value="MaiA/AMDase"/>
</dbReference>
<protein>
    <recommendedName>
        <fullName evidence="3">Maleate cis-trans isomerase</fullName>
    </recommendedName>
</protein>
<dbReference type="AlphaFoldDB" id="A0A133U660"/>
<dbReference type="PATRIC" id="fig|1698261.3.peg.490"/>
<dbReference type="PANTHER" id="PTHR40267">
    <property type="entry name" value="BLR3294 PROTEIN"/>
    <property type="match status" value="1"/>
</dbReference>
<dbReference type="PIRSF" id="PIRSF015736">
    <property type="entry name" value="MI"/>
    <property type="match status" value="1"/>
</dbReference>
<sequence>MRKIGKGWRAKLGFLVPAVNTVGEPEFVEMAPEGVTVHSARLESSENEHNVENLTEMSEDTERAVKAISAMKPDSIIYACTSGTFVNGAEWNRDLEDTMEEISGAPCATTTTAMCEGLEEMGVKKVTLVTPYGEEVTELEGDYLESEDFEVVSSDCLGVKIRGGQDKYAPYQVYRLAKSADTEESDGVFISCTNFRTIEILQALEKDLGKPAVSSNSASMWKSLKLANVSEPIEGFGELLTSF</sequence>
<name>A0A133U660_9EURY</name>
<comment type="caution">
    <text evidence="1">The sequence shown here is derived from an EMBL/GenBank/DDBJ whole genome shotgun (WGS) entry which is preliminary data.</text>
</comment>
<dbReference type="InterPro" id="IPR053714">
    <property type="entry name" value="Iso_Racemase_Enz_sf"/>
</dbReference>
<keyword evidence="2" id="KW-1185">Reference proteome</keyword>
<dbReference type="Pfam" id="PF17645">
    <property type="entry name" value="Amdase"/>
    <property type="match status" value="1"/>
</dbReference>
<reference evidence="1 2" key="1">
    <citation type="journal article" date="2016" name="Sci. Rep.">
        <title>Metabolic traits of an uncultured archaeal lineage -MSBL1- from brine pools of the Red Sea.</title>
        <authorList>
            <person name="Mwirichia R."/>
            <person name="Alam I."/>
            <person name="Rashid M."/>
            <person name="Vinu M."/>
            <person name="Ba-Alawi W."/>
            <person name="Anthony Kamau A."/>
            <person name="Kamanda Ngugi D."/>
            <person name="Goker M."/>
            <person name="Klenk H.P."/>
            <person name="Bajic V."/>
            <person name="Stingl U."/>
        </authorList>
    </citation>
    <scope>NUCLEOTIDE SEQUENCE [LARGE SCALE GENOMIC DNA]</scope>
    <source>
        <strain evidence="1">SCGC-AAA259D14</strain>
    </source>
</reference>
<proteinExistence type="predicted"/>
<evidence type="ECO:0000313" key="1">
    <source>
        <dbReference type="EMBL" id="KXA89636.1"/>
    </source>
</evidence>
<dbReference type="EMBL" id="LHXL01000028">
    <property type="protein sequence ID" value="KXA89636.1"/>
    <property type="molecule type" value="Genomic_DNA"/>
</dbReference>
<dbReference type="Proteomes" id="UP000070589">
    <property type="component" value="Unassembled WGS sequence"/>
</dbReference>
<dbReference type="PANTHER" id="PTHR40267:SF1">
    <property type="entry name" value="BLR3294 PROTEIN"/>
    <property type="match status" value="1"/>
</dbReference>